<evidence type="ECO:0000313" key="2">
    <source>
        <dbReference type="Proteomes" id="UP000198215"/>
    </source>
</evidence>
<reference evidence="2" key="1">
    <citation type="submission" date="2016-06" db="EMBL/GenBank/DDBJ databases">
        <authorList>
            <person name="Varghese N."/>
            <person name="Submissions Spin"/>
        </authorList>
    </citation>
    <scope>NUCLEOTIDE SEQUENCE [LARGE SCALE GENOMIC DNA]</scope>
    <source>
        <strain evidence="2">DSM 45161</strain>
    </source>
</reference>
<name>A0A1C5GZB8_9ACTN</name>
<accession>A0A1C5GZB8</accession>
<dbReference type="AlphaFoldDB" id="A0A1C5GZB8"/>
<dbReference type="EMBL" id="LT607753">
    <property type="protein sequence ID" value="SCG39100.1"/>
    <property type="molecule type" value="Genomic_DNA"/>
</dbReference>
<protein>
    <submittedName>
        <fullName evidence="1">Uncharacterized protein</fullName>
    </submittedName>
</protein>
<evidence type="ECO:0000313" key="1">
    <source>
        <dbReference type="EMBL" id="SCG39100.1"/>
    </source>
</evidence>
<organism evidence="1 2">
    <name type="scientific">Micromonospora coxensis</name>
    <dbReference type="NCBI Taxonomy" id="356852"/>
    <lineage>
        <taxon>Bacteria</taxon>
        <taxon>Bacillati</taxon>
        <taxon>Actinomycetota</taxon>
        <taxon>Actinomycetes</taxon>
        <taxon>Micromonosporales</taxon>
        <taxon>Micromonosporaceae</taxon>
        <taxon>Micromonospora</taxon>
    </lineage>
</organism>
<proteinExistence type="predicted"/>
<keyword evidence="2" id="KW-1185">Reference proteome</keyword>
<sequence>MLSVAPAVASGDPAGSPGQARSSAFIDDVCTLVAEQVTSTAGPLALRLDVGLADTAPLYASHDLDNYLFPLVPKLTSRTGRHFVSVWATKRHAPTSSVAICPAIPIDDPLGMYVFDATTTASASTNAYKEQIRDQITTANPLPDGGVALQIGFVVGPHRAWPNLWKPTIDALGAILGHDDGAREWNARDGRITDLGLHCATDPTVGNLIRIAIRASPVGPAPMRLADTC</sequence>
<dbReference type="Proteomes" id="UP000198215">
    <property type="component" value="Chromosome I"/>
</dbReference>
<gene>
    <name evidence="1" type="ORF">GA0070614_0597</name>
</gene>